<reference evidence="2 3" key="1">
    <citation type="submission" date="2024-09" db="EMBL/GenBank/DDBJ databases">
        <title>Chromosome-scale assembly of Riccia fluitans.</title>
        <authorList>
            <person name="Paukszto L."/>
            <person name="Sawicki J."/>
            <person name="Karawczyk K."/>
            <person name="Piernik-Szablinska J."/>
            <person name="Szczecinska M."/>
            <person name="Mazdziarz M."/>
        </authorList>
    </citation>
    <scope>NUCLEOTIDE SEQUENCE [LARGE SCALE GENOMIC DNA]</scope>
    <source>
        <strain evidence="2">Rf_01</strain>
        <tissue evidence="2">Aerial parts of the thallus</tissue>
    </source>
</reference>
<dbReference type="Proteomes" id="UP001605036">
    <property type="component" value="Unassembled WGS sequence"/>
</dbReference>
<dbReference type="PANTHER" id="PTHR34464">
    <property type="entry name" value="OS09G0376300 PROTEIN"/>
    <property type="match status" value="1"/>
</dbReference>
<organism evidence="2 3">
    <name type="scientific">Riccia fluitans</name>
    <dbReference type="NCBI Taxonomy" id="41844"/>
    <lineage>
        <taxon>Eukaryota</taxon>
        <taxon>Viridiplantae</taxon>
        <taxon>Streptophyta</taxon>
        <taxon>Embryophyta</taxon>
        <taxon>Marchantiophyta</taxon>
        <taxon>Marchantiopsida</taxon>
        <taxon>Marchantiidae</taxon>
        <taxon>Marchantiales</taxon>
        <taxon>Ricciaceae</taxon>
        <taxon>Riccia</taxon>
    </lineage>
</organism>
<evidence type="ECO:0000313" key="3">
    <source>
        <dbReference type="Proteomes" id="UP001605036"/>
    </source>
</evidence>
<gene>
    <name evidence="2" type="ORF">R1flu_010517</name>
</gene>
<evidence type="ECO:0000256" key="1">
    <source>
        <dbReference type="SAM" id="MobiDB-lite"/>
    </source>
</evidence>
<evidence type="ECO:0000313" key="2">
    <source>
        <dbReference type="EMBL" id="KAL2642930.1"/>
    </source>
</evidence>
<accession>A0ABD1Z578</accession>
<feature type="region of interest" description="Disordered" evidence="1">
    <location>
        <begin position="143"/>
        <end position="162"/>
    </location>
</feature>
<protein>
    <submittedName>
        <fullName evidence="2">Uncharacterized protein</fullName>
    </submittedName>
</protein>
<dbReference type="EMBL" id="JBHFFA010000002">
    <property type="protein sequence ID" value="KAL2642930.1"/>
    <property type="molecule type" value="Genomic_DNA"/>
</dbReference>
<keyword evidence="3" id="KW-1185">Reference proteome</keyword>
<dbReference type="AlphaFoldDB" id="A0ABD1Z578"/>
<sequence length="193" mass="21761">MLAMAATALSGMWKKPGGRAQFSSATSQSGEEFWLQGMEAEKNVTQQYVQGRLPALCGVVESKRSRRRGRELEDRSWQEKKRDHEFDFVIVPPDGCYLSGSDSDDSDYSVGWFEPHSANFTDNEDEEKFQVLVPSYRSTAIQLSSNNNSTTKSDSKESSTPPWASLLSNLTHYTNSDMQKQLELWLQSLTSNN</sequence>
<dbReference type="PANTHER" id="PTHR34464:SF3">
    <property type="entry name" value="OS09G0376300 PROTEIN"/>
    <property type="match status" value="1"/>
</dbReference>
<name>A0ABD1Z578_9MARC</name>
<proteinExistence type="predicted"/>
<comment type="caution">
    <text evidence="2">The sequence shown here is derived from an EMBL/GenBank/DDBJ whole genome shotgun (WGS) entry which is preliminary data.</text>
</comment>